<dbReference type="EMBL" id="KN847338">
    <property type="protein sequence ID" value="KIW40860.1"/>
    <property type="molecule type" value="Genomic_DNA"/>
</dbReference>
<protein>
    <submittedName>
        <fullName evidence="2">Uncharacterized protein</fullName>
    </submittedName>
</protein>
<evidence type="ECO:0000313" key="3">
    <source>
        <dbReference type="Proteomes" id="UP000053342"/>
    </source>
</evidence>
<accession>A0A0D2DEG3</accession>
<keyword evidence="3" id="KW-1185">Reference proteome</keyword>
<gene>
    <name evidence="2" type="ORF">PV06_08029</name>
</gene>
<evidence type="ECO:0000256" key="1">
    <source>
        <dbReference type="SAM" id="MobiDB-lite"/>
    </source>
</evidence>
<feature type="compositionally biased region" description="Basic and acidic residues" evidence="1">
    <location>
        <begin position="55"/>
        <end position="64"/>
    </location>
</feature>
<dbReference type="RefSeq" id="XP_016261076.1">
    <property type="nucleotide sequence ID" value="XM_016409322.1"/>
</dbReference>
<evidence type="ECO:0000313" key="2">
    <source>
        <dbReference type="EMBL" id="KIW40860.1"/>
    </source>
</evidence>
<dbReference type="VEuPathDB" id="FungiDB:PV06_08029"/>
<dbReference type="HOGENOM" id="CLU_2250187_0_0_1"/>
<dbReference type="AlphaFoldDB" id="A0A0D2DEG3"/>
<organism evidence="2 3">
    <name type="scientific">Exophiala oligosperma</name>
    <dbReference type="NCBI Taxonomy" id="215243"/>
    <lineage>
        <taxon>Eukaryota</taxon>
        <taxon>Fungi</taxon>
        <taxon>Dikarya</taxon>
        <taxon>Ascomycota</taxon>
        <taxon>Pezizomycotina</taxon>
        <taxon>Eurotiomycetes</taxon>
        <taxon>Chaetothyriomycetidae</taxon>
        <taxon>Chaetothyriales</taxon>
        <taxon>Herpotrichiellaceae</taxon>
        <taxon>Exophiala</taxon>
    </lineage>
</organism>
<sequence>MTIRPRLQQLCGTWSREAGEVEERDESGSAEGEPEEAPPSVPFAHGTSNDGANKGSEESGRAIEKPTQIPRSCKKNKSATTCTAIVSLGDAPNSTSTLAPKKLP</sequence>
<dbReference type="Proteomes" id="UP000053342">
    <property type="component" value="Unassembled WGS sequence"/>
</dbReference>
<dbReference type="GeneID" id="27360103"/>
<name>A0A0D2DEG3_9EURO</name>
<feature type="region of interest" description="Disordered" evidence="1">
    <location>
        <begin position="1"/>
        <end position="78"/>
    </location>
</feature>
<reference evidence="2 3" key="1">
    <citation type="submission" date="2015-01" db="EMBL/GenBank/DDBJ databases">
        <title>The Genome Sequence of Exophiala oligosperma CBS72588.</title>
        <authorList>
            <consortium name="The Broad Institute Genomics Platform"/>
            <person name="Cuomo C."/>
            <person name="de Hoog S."/>
            <person name="Gorbushina A."/>
            <person name="Stielow B."/>
            <person name="Teixiera M."/>
            <person name="Abouelleil A."/>
            <person name="Chapman S.B."/>
            <person name="Priest M."/>
            <person name="Young S.K."/>
            <person name="Wortman J."/>
            <person name="Nusbaum C."/>
            <person name="Birren B."/>
        </authorList>
    </citation>
    <scope>NUCLEOTIDE SEQUENCE [LARGE SCALE GENOMIC DNA]</scope>
    <source>
        <strain evidence="2 3">CBS 72588</strain>
    </source>
</reference>
<proteinExistence type="predicted"/>